<feature type="transmembrane region" description="Helical" evidence="2">
    <location>
        <begin position="144"/>
        <end position="167"/>
    </location>
</feature>
<dbReference type="Pfam" id="PF19853">
    <property type="entry name" value="DUF6328"/>
    <property type="match status" value="1"/>
</dbReference>
<gene>
    <name evidence="3" type="ORF">DY245_35035</name>
</gene>
<reference evidence="3 4" key="1">
    <citation type="submission" date="2018-08" db="EMBL/GenBank/DDBJ databases">
        <title>Streptomyces NEAU-D10 sp. nov., a novel Actinomycete isolated from soil.</title>
        <authorList>
            <person name="Jin L."/>
        </authorList>
    </citation>
    <scope>NUCLEOTIDE SEQUENCE [LARGE SCALE GENOMIC DNA]</scope>
    <source>
        <strain evidence="3 4">NEAU-D10</strain>
    </source>
</reference>
<keyword evidence="2" id="KW-1133">Transmembrane helix</keyword>
<dbReference type="EMBL" id="QUAC01000378">
    <property type="protein sequence ID" value="REK85988.1"/>
    <property type="molecule type" value="Genomic_DNA"/>
</dbReference>
<feature type="transmembrane region" description="Helical" evidence="2">
    <location>
        <begin position="73"/>
        <end position="95"/>
    </location>
</feature>
<evidence type="ECO:0000256" key="2">
    <source>
        <dbReference type="SAM" id="Phobius"/>
    </source>
</evidence>
<dbReference type="Proteomes" id="UP000262477">
    <property type="component" value="Unassembled WGS sequence"/>
</dbReference>
<evidence type="ECO:0000256" key="1">
    <source>
        <dbReference type="SAM" id="MobiDB-lite"/>
    </source>
</evidence>
<keyword evidence="4" id="KW-1185">Reference proteome</keyword>
<feature type="region of interest" description="Disordered" evidence="1">
    <location>
        <begin position="1"/>
        <end position="31"/>
    </location>
</feature>
<accession>A0A371PU29</accession>
<dbReference type="RefSeq" id="WP_128511122.1">
    <property type="nucleotide sequence ID" value="NZ_QUAC01000378.1"/>
</dbReference>
<evidence type="ECO:0000313" key="3">
    <source>
        <dbReference type="EMBL" id="REK85988.1"/>
    </source>
</evidence>
<protein>
    <submittedName>
        <fullName evidence="3">Uncharacterized protein</fullName>
    </submittedName>
</protein>
<dbReference type="InterPro" id="IPR046291">
    <property type="entry name" value="DUF6328"/>
</dbReference>
<dbReference type="AlphaFoldDB" id="A0A371PU29"/>
<organism evidence="3 4">
    <name type="scientific">Streptomyces inhibens</name>
    <dbReference type="NCBI Taxonomy" id="2293571"/>
    <lineage>
        <taxon>Bacteria</taxon>
        <taxon>Bacillati</taxon>
        <taxon>Actinomycetota</taxon>
        <taxon>Actinomycetes</taxon>
        <taxon>Kitasatosporales</taxon>
        <taxon>Streptomycetaceae</taxon>
        <taxon>Streptomyces</taxon>
    </lineage>
</organism>
<feature type="transmembrane region" description="Helical" evidence="2">
    <location>
        <begin position="115"/>
        <end position="138"/>
    </location>
</feature>
<comment type="caution">
    <text evidence="3">The sequence shown here is derived from an EMBL/GenBank/DDBJ whole genome shotgun (WGS) entry which is preliminary data.</text>
</comment>
<feature type="compositionally biased region" description="Basic and acidic residues" evidence="1">
    <location>
        <begin position="21"/>
        <end position="31"/>
    </location>
</feature>
<dbReference type="OrthoDB" id="3625784at2"/>
<keyword evidence="2" id="KW-0812">Transmembrane</keyword>
<evidence type="ECO:0000313" key="4">
    <source>
        <dbReference type="Proteomes" id="UP000262477"/>
    </source>
</evidence>
<name>A0A371PU29_STRIH</name>
<keyword evidence="2" id="KW-0472">Membrane</keyword>
<proteinExistence type="predicted"/>
<sequence>MRRREPGGRVESLGPRQTSPGRDESPEERADRRWNELLQEVRVIQTGVQILFGFLLTVVFTPRFTTLGPTDRTIYVVTVLLGAATTGALIGTVTFHRLVTGHRLKPETVYWASRLALVGIVLLLATVTSALLLILRIAMGNSAVPWVVAGLVAWFMVCWFGLPAWALHRYSSRG</sequence>